<dbReference type="PANTHER" id="PTHR42748:SF7">
    <property type="entry name" value="NMRA LIKE REDOX SENSOR 1-RELATED"/>
    <property type="match status" value="1"/>
</dbReference>
<dbReference type="EMBL" id="JANBTW010000009">
    <property type="protein sequence ID" value="KAJ2679766.1"/>
    <property type="molecule type" value="Genomic_DNA"/>
</dbReference>
<sequence length="312" mass="34608">MVHTVAIIGATGLQGGSVLRSLYKTDKYKLIAVTRNVTSQSAKAIKEKYPDVELVQADLDDVESLKNAFKGADTVFGMTQFEDPSILSKVAAGDLDAEFNQGKNTIDAAIVTDVKNVIFSTIYSLKKLSGGKYADALEFEGKYKIEQYLWSKADKIRGVAVQLGSYMEDYVDYARISPEDNETVEFVFPVAPTTKLPFVDTAKDTGGVVAYILDHFADFVGKPFEISGGYYEAQELAKAFQEATGKPACYIQLPISAINNKNTEQGYQGFEEFGYYGGRTDFLEINKKMDYKFTTLVDFWKNRGWTGPEPSK</sequence>
<gene>
    <name evidence="4" type="ORF">GGI25_001217</name>
</gene>
<evidence type="ECO:0000256" key="2">
    <source>
        <dbReference type="ARBA" id="ARBA00022857"/>
    </source>
</evidence>
<proteinExistence type="inferred from homology"/>
<dbReference type="Gene3D" id="3.40.50.720">
    <property type="entry name" value="NAD(P)-binding Rossmann-like Domain"/>
    <property type="match status" value="1"/>
</dbReference>
<evidence type="ECO:0000256" key="1">
    <source>
        <dbReference type="ARBA" id="ARBA00006328"/>
    </source>
</evidence>
<evidence type="ECO:0000259" key="3">
    <source>
        <dbReference type="Pfam" id="PF05368"/>
    </source>
</evidence>
<dbReference type="AlphaFoldDB" id="A0A9W8L0I2"/>
<evidence type="ECO:0000313" key="4">
    <source>
        <dbReference type="EMBL" id="KAJ2679766.1"/>
    </source>
</evidence>
<accession>A0A9W8L0I2</accession>
<comment type="caution">
    <text evidence="4">The sequence shown here is derived from an EMBL/GenBank/DDBJ whole genome shotgun (WGS) entry which is preliminary data.</text>
</comment>
<dbReference type="Pfam" id="PF05368">
    <property type="entry name" value="NmrA"/>
    <property type="match status" value="1"/>
</dbReference>
<name>A0A9W8L0I2_9FUNG</name>
<reference evidence="4" key="1">
    <citation type="submission" date="2022-07" db="EMBL/GenBank/DDBJ databases">
        <title>Phylogenomic reconstructions and comparative analyses of Kickxellomycotina fungi.</title>
        <authorList>
            <person name="Reynolds N.K."/>
            <person name="Stajich J.E."/>
            <person name="Barry K."/>
            <person name="Grigoriev I.V."/>
            <person name="Crous P."/>
            <person name="Smith M.E."/>
        </authorList>
    </citation>
    <scope>NUCLEOTIDE SEQUENCE</scope>
    <source>
        <strain evidence="4">NRRL 3115</strain>
    </source>
</reference>
<organism evidence="4 5">
    <name type="scientific">Coemansia spiralis</name>
    <dbReference type="NCBI Taxonomy" id="417178"/>
    <lineage>
        <taxon>Eukaryota</taxon>
        <taxon>Fungi</taxon>
        <taxon>Fungi incertae sedis</taxon>
        <taxon>Zoopagomycota</taxon>
        <taxon>Kickxellomycotina</taxon>
        <taxon>Kickxellomycetes</taxon>
        <taxon>Kickxellales</taxon>
        <taxon>Kickxellaceae</taxon>
        <taxon>Coemansia</taxon>
    </lineage>
</organism>
<keyword evidence="2" id="KW-0521">NADP</keyword>
<dbReference type="Gene3D" id="3.90.25.10">
    <property type="entry name" value="UDP-galactose 4-epimerase, domain 1"/>
    <property type="match status" value="1"/>
</dbReference>
<feature type="domain" description="NmrA-like" evidence="3">
    <location>
        <begin position="3"/>
        <end position="296"/>
    </location>
</feature>
<protein>
    <recommendedName>
        <fullName evidence="3">NmrA-like domain-containing protein</fullName>
    </recommendedName>
</protein>
<dbReference type="OrthoDB" id="3358371at2759"/>
<dbReference type="SUPFAM" id="SSF51735">
    <property type="entry name" value="NAD(P)-binding Rossmann-fold domains"/>
    <property type="match status" value="1"/>
</dbReference>
<comment type="similarity">
    <text evidence="1">Belongs to the NmrA-type oxidoreductase family.</text>
</comment>
<dbReference type="PANTHER" id="PTHR42748">
    <property type="entry name" value="NITROGEN METABOLITE REPRESSION PROTEIN NMRA FAMILY MEMBER"/>
    <property type="match status" value="1"/>
</dbReference>
<dbReference type="InterPro" id="IPR036291">
    <property type="entry name" value="NAD(P)-bd_dom_sf"/>
</dbReference>
<dbReference type="InterPro" id="IPR008030">
    <property type="entry name" value="NmrA-like"/>
</dbReference>
<dbReference type="Proteomes" id="UP001151518">
    <property type="component" value="Unassembled WGS sequence"/>
</dbReference>
<evidence type="ECO:0000313" key="5">
    <source>
        <dbReference type="Proteomes" id="UP001151518"/>
    </source>
</evidence>
<dbReference type="CDD" id="cd05251">
    <property type="entry name" value="NmrA_like_SDR_a"/>
    <property type="match status" value="1"/>
</dbReference>
<dbReference type="InterPro" id="IPR051164">
    <property type="entry name" value="NmrA-like_oxidored"/>
</dbReference>